<keyword evidence="1" id="KW-0812">Transmembrane</keyword>
<feature type="transmembrane region" description="Helical" evidence="1">
    <location>
        <begin position="12"/>
        <end position="33"/>
    </location>
</feature>
<keyword evidence="1" id="KW-1133">Transmembrane helix</keyword>
<accession>A0AAW3YV90</accession>
<gene>
    <name evidence="2" type="ORF">ID854_13355</name>
</gene>
<evidence type="ECO:0000313" key="2">
    <source>
        <dbReference type="EMBL" id="MBD2801417.1"/>
    </source>
</evidence>
<dbReference type="EMBL" id="JACXBF010000292">
    <property type="protein sequence ID" value="MBD2801417.1"/>
    <property type="molecule type" value="Genomic_DNA"/>
</dbReference>
<comment type="caution">
    <text evidence="2">The sequence shown here is derived from an EMBL/GenBank/DDBJ whole genome shotgun (WGS) entry which is preliminary data.</text>
</comment>
<organism evidence="2">
    <name type="scientific">Xenorhabdus szentirmaii</name>
    <dbReference type="NCBI Taxonomy" id="290112"/>
    <lineage>
        <taxon>Bacteria</taxon>
        <taxon>Pseudomonadati</taxon>
        <taxon>Pseudomonadota</taxon>
        <taxon>Gammaproteobacteria</taxon>
        <taxon>Enterobacterales</taxon>
        <taxon>Morganellaceae</taxon>
        <taxon>Xenorhabdus</taxon>
    </lineage>
</organism>
<sequence length="126" mass="13795">MMASRISFVSKTGVGATTGIGGFLSLLCKVVFPDNLVELALMAVPIITPIASLLLINITNSLIDDPASIAMRAKYNRDLKALKKTIDEACFDETKQQAQREYDLTLLLLSRVGRDTIHNTESPEQN</sequence>
<reference evidence="2" key="1">
    <citation type="submission" date="2020-09" db="EMBL/GenBank/DDBJ databases">
        <authorList>
            <person name="Palma L."/>
            <person name="Caballero P."/>
            <person name="Berry C."/>
            <person name="Del Valle E."/>
        </authorList>
    </citation>
    <scope>NUCLEOTIDE SEQUENCE</scope>
    <source>
        <strain evidence="2">M</strain>
    </source>
</reference>
<name>A0AAW3YV90_9GAMM</name>
<feature type="transmembrane region" description="Helical" evidence="1">
    <location>
        <begin position="39"/>
        <end position="63"/>
    </location>
</feature>
<dbReference type="RefSeq" id="WP_323867418.1">
    <property type="nucleotide sequence ID" value="NZ_JACXBG010000049.1"/>
</dbReference>
<keyword evidence="1" id="KW-0472">Membrane</keyword>
<evidence type="ECO:0000256" key="1">
    <source>
        <dbReference type="SAM" id="Phobius"/>
    </source>
</evidence>
<dbReference type="AlphaFoldDB" id="A0AAW3YV90"/>
<protein>
    <submittedName>
        <fullName evidence="2">Uncharacterized protein</fullName>
    </submittedName>
</protein>
<reference evidence="2" key="2">
    <citation type="journal article" date="2024" name="Toxins">
        <title>Genome Sequence Analysis of Native Xenorhabdus Strains Isolated from Entomopathogenic Nematodes in Argentina.</title>
        <authorList>
            <person name="Palma L."/>
            <person name="Frizzo L."/>
            <person name="Kaiser S."/>
            <person name="Berry C."/>
            <person name="Caballero P."/>
            <person name="Bode H.B."/>
            <person name="Del Valle E.E."/>
        </authorList>
    </citation>
    <scope>NUCLEOTIDE SEQUENCE</scope>
    <source>
        <strain evidence="2">M</strain>
    </source>
</reference>
<dbReference type="Proteomes" id="UP001193920">
    <property type="component" value="Unassembled WGS sequence"/>
</dbReference>
<proteinExistence type="predicted"/>